<dbReference type="AlphaFoldDB" id="A0A822YGG5"/>
<sequence length="117" mass="13027">MEALRRLKSLWKIGGTGNGDDFAEDAAALALTDESQGTFEILGDFGDDTMDRTFIKRRVGVGESDGRARHLVETVDLLTYFRAVELEEHIKFTFLGSTPSLNQRMKPHYVGMISSSL</sequence>
<proteinExistence type="predicted"/>
<accession>A0A822YGG5</accession>
<protein>
    <submittedName>
        <fullName evidence="1">Uncharacterized protein</fullName>
    </submittedName>
</protein>
<organism evidence="1 2">
    <name type="scientific">Nelumbo nucifera</name>
    <name type="common">Sacred lotus</name>
    <dbReference type="NCBI Taxonomy" id="4432"/>
    <lineage>
        <taxon>Eukaryota</taxon>
        <taxon>Viridiplantae</taxon>
        <taxon>Streptophyta</taxon>
        <taxon>Embryophyta</taxon>
        <taxon>Tracheophyta</taxon>
        <taxon>Spermatophyta</taxon>
        <taxon>Magnoliopsida</taxon>
        <taxon>Proteales</taxon>
        <taxon>Nelumbonaceae</taxon>
        <taxon>Nelumbo</taxon>
    </lineage>
</organism>
<keyword evidence="2" id="KW-1185">Reference proteome</keyword>
<name>A0A822YGG5_NELNU</name>
<comment type="caution">
    <text evidence="1">The sequence shown here is derived from an EMBL/GenBank/DDBJ whole genome shotgun (WGS) entry which is preliminary data.</text>
</comment>
<dbReference type="Proteomes" id="UP000607653">
    <property type="component" value="Unassembled WGS sequence"/>
</dbReference>
<evidence type="ECO:0000313" key="1">
    <source>
        <dbReference type="EMBL" id="DAD33284.1"/>
    </source>
</evidence>
<gene>
    <name evidence="1" type="ORF">HUJ06_012135</name>
</gene>
<reference evidence="1 2" key="1">
    <citation type="journal article" date="2020" name="Mol. Biol. Evol.">
        <title>Distinct Expression and Methylation Patterns for Genes with Different Fates following a Single Whole-Genome Duplication in Flowering Plants.</title>
        <authorList>
            <person name="Shi T."/>
            <person name="Rahmani R.S."/>
            <person name="Gugger P.F."/>
            <person name="Wang M."/>
            <person name="Li H."/>
            <person name="Zhang Y."/>
            <person name="Li Z."/>
            <person name="Wang Q."/>
            <person name="Van de Peer Y."/>
            <person name="Marchal K."/>
            <person name="Chen J."/>
        </authorList>
    </citation>
    <scope>NUCLEOTIDE SEQUENCE [LARGE SCALE GENOMIC DNA]</scope>
    <source>
        <tissue evidence="1">Leaf</tissue>
    </source>
</reference>
<dbReference type="EMBL" id="DUZY01000003">
    <property type="protein sequence ID" value="DAD33284.1"/>
    <property type="molecule type" value="Genomic_DNA"/>
</dbReference>
<evidence type="ECO:0000313" key="2">
    <source>
        <dbReference type="Proteomes" id="UP000607653"/>
    </source>
</evidence>